<dbReference type="AlphaFoldDB" id="A0A0P8A484"/>
<dbReference type="Pfam" id="PF09712">
    <property type="entry name" value="PHA_synth_III_E"/>
    <property type="match status" value="1"/>
</dbReference>
<accession>A0A0P8A484</accession>
<evidence type="ECO:0000256" key="3">
    <source>
        <dbReference type="ARBA" id="ARBA00022752"/>
    </source>
</evidence>
<name>A0A0P8A484_9EURY</name>
<comment type="caution">
    <text evidence="5">The sequence shown here is derived from an EMBL/GenBank/DDBJ whole genome shotgun (WGS) entry which is preliminary data.</text>
</comment>
<reference evidence="5 6" key="1">
    <citation type="submission" date="2015-09" db="EMBL/GenBank/DDBJ databases">
        <title>A metagenomics-based metabolic model of nitrate-dependent anaerobic oxidation of methane by Methanoperedens-like archaea.</title>
        <authorList>
            <person name="Arshad A."/>
            <person name="Speth D.R."/>
            <person name="De Graaf R.M."/>
            <person name="Op Den Camp H.J."/>
            <person name="Jetten M.S."/>
            <person name="Welte C.U."/>
        </authorList>
    </citation>
    <scope>NUCLEOTIDE SEQUENCE [LARGE SCALE GENOMIC DNA]</scope>
</reference>
<evidence type="ECO:0000313" key="6">
    <source>
        <dbReference type="Proteomes" id="UP000050360"/>
    </source>
</evidence>
<evidence type="ECO:0000256" key="1">
    <source>
        <dbReference type="ARBA" id="ARBA00004683"/>
    </source>
</evidence>
<dbReference type="InterPro" id="IPR010123">
    <property type="entry name" value="PHA_synth_III_E"/>
</dbReference>
<dbReference type="EMBL" id="LKCM01000397">
    <property type="protein sequence ID" value="KPQ41254.1"/>
    <property type="molecule type" value="Genomic_DNA"/>
</dbReference>
<proteinExistence type="predicted"/>
<sequence>MSMEETNFEATHEFFDMWVKTYEATFGKVSEVPAIGPLREKSEKISKGFPLFFSLYSTWMDTVADFQNISMEAMKRMNTKKINLEDKTGTESYKELYNAWMESYSETFKEFMRSGHFSSDMGRFTSNFLDVQKYNREMLEENYLKPSNLPTKSDIDELNKELYSLKKQVKELSGRINELSGNK</sequence>
<evidence type="ECO:0000256" key="2">
    <source>
        <dbReference type="ARBA" id="ARBA00019066"/>
    </source>
</evidence>
<feature type="coiled-coil region" evidence="4">
    <location>
        <begin position="155"/>
        <end position="182"/>
    </location>
</feature>
<dbReference type="UniPathway" id="UPA00917"/>
<dbReference type="GO" id="GO:0042619">
    <property type="term" value="P:poly-hydroxybutyrate biosynthetic process"/>
    <property type="evidence" value="ECO:0007669"/>
    <property type="project" value="UniProtKB-KW"/>
</dbReference>
<evidence type="ECO:0000313" key="5">
    <source>
        <dbReference type="EMBL" id="KPQ41254.1"/>
    </source>
</evidence>
<gene>
    <name evidence="5" type="ORF">MPEBLZ_04194</name>
</gene>
<organism evidence="5 6">
    <name type="scientific">Candidatus Methanoperedens nitratireducens</name>
    <dbReference type="NCBI Taxonomy" id="1392998"/>
    <lineage>
        <taxon>Archaea</taxon>
        <taxon>Methanobacteriati</taxon>
        <taxon>Methanobacteriota</taxon>
        <taxon>Stenosarchaea group</taxon>
        <taxon>Methanomicrobia</taxon>
        <taxon>Methanosarcinales</taxon>
        <taxon>ANME-2 cluster</taxon>
        <taxon>Candidatus Methanoperedentaceae</taxon>
        <taxon>Candidatus Methanoperedens</taxon>
    </lineage>
</organism>
<protein>
    <recommendedName>
        <fullName evidence="2">Poly(3-hydroxyalkanoate) polymerase subunit PhaE</fullName>
    </recommendedName>
</protein>
<comment type="pathway">
    <text evidence="1">Biopolymer metabolism; poly-(R)-3-hydroxybutanoate biosynthesis.</text>
</comment>
<keyword evidence="3" id="KW-0583">PHB biosynthesis</keyword>
<dbReference type="Proteomes" id="UP000050360">
    <property type="component" value="Unassembled WGS sequence"/>
</dbReference>
<keyword evidence="4" id="KW-0175">Coiled coil</keyword>
<evidence type="ECO:0000256" key="4">
    <source>
        <dbReference type="SAM" id="Coils"/>
    </source>
</evidence>